<comment type="cofactor">
    <cofactor evidence="14">
        <name>Mg(2+)</name>
        <dbReference type="ChEBI" id="CHEBI:18420"/>
    </cofactor>
    <cofactor evidence="14">
        <name>Mn(2+)</name>
        <dbReference type="ChEBI" id="CHEBI:29035"/>
    </cofactor>
</comment>
<feature type="binding site" evidence="14">
    <location>
        <position position="441"/>
    </location>
    <ligand>
        <name>Zn(2+)</name>
        <dbReference type="ChEBI" id="CHEBI:29105"/>
    </ligand>
</feature>
<dbReference type="NCBIfam" id="TIGR00575">
    <property type="entry name" value="dnlj"/>
    <property type="match status" value="1"/>
</dbReference>
<feature type="binding site" evidence="14">
    <location>
        <position position="305"/>
    </location>
    <ligand>
        <name>NAD(+)</name>
        <dbReference type="ChEBI" id="CHEBI:57540"/>
    </ligand>
</feature>
<dbReference type="NCBIfam" id="NF005932">
    <property type="entry name" value="PRK07956.1"/>
    <property type="match status" value="1"/>
</dbReference>
<dbReference type="InterPro" id="IPR012340">
    <property type="entry name" value="NA-bd_OB-fold"/>
</dbReference>
<dbReference type="Gene3D" id="6.20.10.30">
    <property type="match status" value="1"/>
</dbReference>
<feature type="domain" description="BRCT" evidence="16">
    <location>
        <begin position="610"/>
        <end position="671"/>
    </location>
</feature>
<dbReference type="PROSITE" id="PS50172">
    <property type="entry name" value="BRCT"/>
    <property type="match status" value="1"/>
</dbReference>
<dbReference type="SMART" id="SM00292">
    <property type="entry name" value="BRCT"/>
    <property type="match status" value="1"/>
</dbReference>
<dbReference type="SMART" id="SM00278">
    <property type="entry name" value="HhH1"/>
    <property type="match status" value="4"/>
</dbReference>
<dbReference type="InterPro" id="IPR018239">
    <property type="entry name" value="DNA_ligase_AS"/>
</dbReference>
<dbReference type="InterPro" id="IPR013840">
    <property type="entry name" value="DNAligase_N"/>
</dbReference>
<dbReference type="GO" id="GO:0006281">
    <property type="term" value="P:DNA repair"/>
    <property type="evidence" value="ECO:0007669"/>
    <property type="project" value="UniProtKB-KW"/>
</dbReference>
<feature type="binding site" evidence="14">
    <location>
        <position position="329"/>
    </location>
    <ligand>
        <name>NAD(+)</name>
        <dbReference type="ChEBI" id="CHEBI:57540"/>
    </ligand>
</feature>
<dbReference type="InterPro" id="IPR041663">
    <property type="entry name" value="DisA/LigA_HHH"/>
</dbReference>
<evidence type="ECO:0000256" key="7">
    <source>
        <dbReference type="ARBA" id="ARBA00022763"/>
    </source>
</evidence>
<feature type="binding site" evidence="14">
    <location>
        <position position="446"/>
    </location>
    <ligand>
        <name>Zn(2+)</name>
        <dbReference type="ChEBI" id="CHEBI:29105"/>
    </ligand>
</feature>
<dbReference type="Gene3D" id="3.40.50.10190">
    <property type="entry name" value="BRCT domain"/>
    <property type="match status" value="1"/>
</dbReference>
<dbReference type="PANTHER" id="PTHR23389:SF9">
    <property type="entry name" value="DNA LIGASE"/>
    <property type="match status" value="1"/>
</dbReference>
<dbReference type="Pfam" id="PF14520">
    <property type="entry name" value="HHH_5"/>
    <property type="match status" value="1"/>
</dbReference>
<dbReference type="Proteomes" id="UP000782312">
    <property type="component" value="Unassembled WGS sequence"/>
</dbReference>
<keyword evidence="11 14" id="KW-0234">DNA repair</keyword>
<keyword evidence="7 14" id="KW-0227">DNA damage</keyword>
<dbReference type="PIRSF" id="PIRSF001604">
    <property type="entry name" value="LigA"/>
    <property type="match status" value="1"/>
</dbReference>
<dbReference type="InterPro" id="IPR003583">
    <property type="entry name" value="Hlx-hairpin-Hlx_DNA-bd_motif"/>
</dbReference>
<dbReference type="Pfam" id="PF03120">
    <property type="entry name" value="OB_DNA_ligase"/>
    <property type="match status" value="1"/>
</dbReference>
<organism evidence="17 18">
    <name type="scientific">Tectimicrobiota bacterium</name>
    <dbReference type="NCBI Taxonomy" id="2528274"/>
    <lineage>
        <taxon>Bacteria</taxon>
        <taxon>Pseudomonadati</taxon>
        <taxon>Nitrospinota/Tectimicrobiota group</taxon>
        <taxon>Candidatus Tectimicrobiota</taxon>
    </lineage>
</organism>
<dbReference type="PANTHER" id="PTHR23389">
    <property type="entry name" value="CHROMOSOME TRANSMISSION FIDELITY FACTOR 18"/>
    <property type="match status" value="1"/>
</dbReference>
<evidence type="ECO:0000256" key="3">
    <source>
        <dbReference type="ARBA" id="ARBA00013308"/>
    </source>
</evidence>
<dbReference type="CDD" id="cd00114">
    <property type="entry name" value="LIGANc"/>
    <property type="match status" value="1"/>
</dbReference>
<dbReference type="Gene3D" id="3.30.470.30">
    <property type="entry name" value="DNA ligase/mRNA capping enzyme"/>
    <property type="match status" value="1"/>
</dbReference>
<evidence type="ECO:0000313" key="17">
    <source>
        <dbReference type="EMBL" id="MBI3128064.1"/>
    </source>
</evidence>
<evidence type="ECO:0000256" key="2">
    <source>
        <dbReference type="ARBA" id="ARBA00012722"/>
    </source>
</evidence>
<evidence type="ECO:0000256" key="8">
    <source>
        <dbReference type="ARBA" id="ARBA00022833"/>
    </source>
</evidence>
<dbReference type="Gene3D" id="1.10.150.20">
    <property type="entry name" value="5' to 3' exonuclease, C-terminal subdomain"/>
    <property type="match status" value="2"/>
</dbReference>
<feature type="binding site" evidence="14">
    <location>
        <position position="423"/>
    </location>
    <ligand>
        <name>Zn(2+)</name>
        <dbReference type="ChEBI" id="CHEBI:29105"/>
    </ligand>
</feature>
<evidence type="ECO:0000256" key="1">
    <source>
        <dbReference type="ARBA" id="ARBA00004067"/>
    </source>
</evidence>
<keyword evidence="9 14" id="KW-0460">Magnesium</keyword>
<dbReference type="FunFam" id="1.10.150.20:FF:000006">
    <property type="entry name" value="DNA ligase"/>
    <property type="match status" value="1"/>
</dbReference>
<evidence type="ECO:0000256" key="15">
    <source>
        <dbReference type="RuleBase" id="RU000618"/>
    </source>
</evidence>
<dbReference type="FunFam" id="3.30.470.30:FF:000001">
    <property type="entry name" value="DNA ligase"/>
    <property type="match status" value="1"/>
</dbReference>
<sequence length="687" mass="74733">MTDPSRVPRNVRARAEELAEELHRHSHLYYALDSPEIEDAEYDRLFRELQDLEAAYPALARPDSPTRRVGAPPLDAFEVFEHDPPMLSLENALTEGEVRAFEERAARFLRQTYDREVASIAYTAEAKLDGLAVEIIYRGGVLEAGGTRGDGERGEDVTENLRTVQGVPLRLRTPPGGPPPPRLLAARGEIFMRIADFERLNRARGEAGEPLFANPRNAAAGSLRQLDSRITAARPLAVCFYGAGRMEGHAFKSQAELLDTFKAWGLPVNPAWRRCGSLDEALAWHREMLAGRERSPYEYDGVVLKVDAFDLQRELGATSRAPRWAIAYKFPPRQAATVVEGVLFSVGRTGAITPVAAMRPVRVGGVEVSRATLHNEEEMRRKDVRVGDTVLIQRAGDVIPEVVSVVKEKRPPGARAVQMPRACPVCGTGVRREEGEAALRCPNPLCPAVVRESLRHFGSRHALDIDGLGEKLVNQLVDKELVREPADLFRLAPEALAALERMGKKSAENLAAAIEKARTRSLGRFIYALGIRHVGEHLADVLAARFGSIEALMAAEEAELMAVHEVGPQVARSIRSFFEEERSRRMVENLLAAGVRPASPARAAGGGASLAGKTFVLTGALSSRTRDEAKRAIEALGGRVTGSVSKNTDYVVAGEAAGSKLAQAEKLGVRVLGEAEFDAVLAGGPLP</sequence>
<comment type="function">
    <text evidence="1 14">DNA ligase that catalyzes the formation of phosphodiester linkages between 5'-phosphoryl and 3'-hydroxyl groups in double-stranded DNA using NAD as a coenzyme and as the energy source for the reaction. It is essential for DNA replication and repair of damaged DNA.</text>
</comment>
<comment type="caution">
    <text evidence="17">The sequence shown here is derived from an EMBL/GenBank/DDBJ whole genome shotgun (WGS) entry which is preliminary data.</text>
</comment>
<name>A0A932MMA7_UNCTE</name>
<dbReference type="SMART" id="SM00532">
    <property type="entry name" value="LIGANc"/>
    <property type="match status" value="1"/>
</dbReference>
<evidence type="ECO:0000256" key="11">
    <source>
        <dbReference type="ARBA" id="ARBA00023204"/>
    </source>
</evidence>
<dbReference type="SUPFAM" id="SSF52113">
    <property type="entry name" value="BRCT domain"/>
    <property type="match status" value="1"/>
</dbReference>
<proteinExistence type="inferred from homology"/>
<dbReference type="InterPro" id="IPR033136">
    <property type="entry name" value="DNA_ligase_CS"/>
</dbReference>
<feature type="binding site" evidence="14">
    <location>
        <begin position="39"/>
        <end position="43"/>
    </location>
    <ligand>
        <name>NAD(+)</name>
        <dbReference type="ChEBI" id="CHEBI:57540"/>
    </ligand>
</feature>
<keyword evidence="14" id="KW-0464">Manganese</keyword>
<dbReference type="GO" id="GO:0046872">
    <property type="term" value="F:metal ion binding"/>
    <property type="evidence" value="ECO:0007669"/>
    <property type="project" value="UniProtKB-KW"/>
</dbReference>
<dbReference type="PROSITE" id="PS01055">
    <property type="entry name" value="DNA_LIGASE_N1"/>
    <property type="match status" value="1"/>
</dbReference>
<dbReference type="SUPFAM" id="SSF56091">
    <property type="entry name" value="DNA ligase/mRNA capping enzyme, catalytic domain"/>
    <property type="match status" value="1"/>
</dbReference>
<feature type="binding site" evidence="14">
    <location>
        <position position="148"/>
    </location>
    <ligand>
        <name>NAD(+)</name>
        <dbReference type="ChEBI" id="CHEBI:57540"/>
    </ligand>
</feature>
<feature type="active site" description="N6-AMP-lysine intermediate" evidence="14">
    <location>
        <position position="127"/>
    </location>
</feature>
<reference evidence="17" key="1">
    <citation type="submission" date="2020-07" db="EMBL/GenBank/DDBJ databases">
        <title>Huge and variable diversity of episymbiotic CPR bacteria and DPANN archaea in groundwater ecosystems.</title>
        <authorList>
            <person name="He C.Y."/>
            <person name="Keren R."/>
            <person name="Whittaker M."/>
            <person name="Farag I.F."/>
            <person name="Doudna J."/>
            <person name="Cate J.H.D."/>
            <person name="Banfield J.F."/>
        </authorList>
    </citation>
    <scope>NUCLEOTIDE SEQUENCE</scope>
    <source>
        <strain evidence="17">NC_groundwater_763_Ag_S-0.2um_68_21</strain>
    </source>
</reference>
<dbReference type="InterPro" id="IPR001357">
    <property type="entry name" value="BRCT_dom"/>
</dbReference>
<dbReference type="FunFam" id="1.10.287.610:FF:000002">
    <property type="entry name" value="DNA ligase"/>
    <property type="match status" value="1"/>
</dbReference>
<dbReference type="Pfam" id="PF12826">
    <property type="entry name" value="HHH_2"/>
    <property type="match status" value="1"/>
</dbReference>
<keyword evidence="8 14" id="KW-0862">Zinc</keyword>
<comment type="similarity">
    <text evidence="13 14">Belongs to the NAD-dependent DNA ligase family. LigA subfamily.</text>
</comment>
<evidence type="ECO:0000259" key="16">
    <source>
        <dbReference type="PROSITE" id="PS50172"/>
    </source>
</evidence>
<dbReference type="CDD" id="cd17748">
    <property type="entry name" value="BRCT_DNA_ligase_like"/>
    <property type="match status" value="1"/>
</dbReference>
<dbReference type="InterPro" id="IPR001679">
    <property type="entry name" value="DNA_ligase"/>
</dbReference>
<dbReference type="PROSITE" id="PS01056">
    <property type="entry name" value="DNA_LIGASE_N2"/>
    <property type="match status" value="1"/>
</dbReference>
<dbReference type="InterPro" id="IPR036420">
    <property type="entry name" value="BRCT_dom_sf"/>
</dbReference>
<accession>A0A932MMA7</accession>
<keyword evidence="4 14" id="KW-0436">Ligase</keyword>
<evidence type="ECO:0000256" key="12">
    <source>
        <dbReference type="ARBA" id="ARBA00034005"/>
    </source>
</evidence>
<dbReference type="GO" id="GO:0005829">
    <property type="term" value="C:cytosol"/>
    <property type="evidence" value="ECO:0007669"/>
    <property type="project" value="TreeGrafter"/>
</dbReference>
<evidence type="ECO:0000256" key="6">
    <source>
        <dbReference type="ARBA" id="ARBA00022723"/>
    </source>
</evidence>
<evidence type="ECO:0000256" key="10">
    <source>
        <dbReference type="ARBA" id="ARBA00023027"/>
    </source>
</evidence>
<dbReference type="GO" id="GO:0003677">
    <property type="term" value="F:DNA binding"/>
    <property type="evidence" value="ECO:0007669"/>
    <property type="project" value="InterPro"/>
</dbReference>
<evidence type="ECO:0000256" key="9">
    <source>
        <dbReference type="ARBA" id="ARBA00022842"/>
    </source>
</evidence>
<dbReference type="GO" id="GO:0006260">
    <property type="term" value="P:DNA replication"/>
    <property type="evidence" value="ECO:0007669"/>
    <property type="project" value="UniProtKB-KW"/>
</dbReference>
<dbReference type="Pfam" id="PF03119">
    <property type="entry name" value="DNA_ligase_ZBD"/>
    <property type="match status" value="1"/>
</dbReference>
<gene>
    <name evidence="14 17" type="primary">ligA</name>
    <name evidence="17" type="ORF">HYZ11_10710</name>
</gene>
<dbReference type="Pfam" id="PF22745">
    <property type="entry name" value="Nlig-Ia"/>
    <property type="match status" value="1"/>
</dbReference>
<dbReference type="EMBL" id="JACPUR010000023">
    <property type="protein sequence ID" value="MBI3128064.1"/>
    <property type="molecule type" value="Genomic_DNA"/>
</dbReference>
<dbReference type="GO" id="GO:0003911">
    <property type="term" value="F:DNA ligase (NAD+) activity"/>
    <property type="evidence" value="ECO:0007669"/>
    <property type="project" value="UniProtKB-UniRule"/>
</dbReference>
<dbReference type="InterPro" id="IPR013839">
    <property type="entry name" value="DNAligase_adenylation"/>
</dbReference>
<evidence type="ECO:0000313" key="18">
    <source>
        <dbReference type="Proteomes" id="UP000782312"/>
    </source>
</evidence>
<dbReference type="InterPro" id="IPR010994">
    <property type="entry name" value="RuvA_2-like"/>
</dbReference>
<evidence type="ECO:0000256" key="14">
    <source>
        <dbReference type="HAMAP-Rule" id="MF_01588"/>
    </source>
</evidence>
<dbReference type="FunFam" id="2.40.50.140:FF:000012">
    <property type="entry name" value="DNA ligase"/>
    <property type="match status" value="1"/>
</dbReference>
<dbReference type="Gene3D" id="1.10.287.610">
    <property type="entry name" value="Helix hairpin bin"/>
    <property type="match status" value="1"/>
</dbReference>
<dbReference type="InterPro" id="IPR004149">
    <property type="entry name" value="Znf_DNAligase_C4"/>
</dbReference>
<feature type="binding site" evidence="14">
    <location>
        <position position="189"/>
    </location>
    <ligand>
        <name>NAD(+)</name>
        <dbReference type="ChEBI" id="CHEBI:57540"/>
    </ligand>
</feature>
<dbReference type="EC" id="6.5.1.2" evidence="2 14"/>
<evidence type="ECO:0000256" key="4">
    <source>
        <dbReference type="ARBA" id="ARBA00022598"/>
    </source>
</evidence>
<evidence type="ECO:0000256" key="5">
    <source>
        <dbReference type="ARBA" id="ARBA00022705"/>
    </source>
</evidence>
<keyword evidence="6 14" id="KW-0479">Metal-binding</keyword>
<dbReference type="FunFam" id="1.10.150.20:FF:000007">
    <property type="entry name" value="DNA ligase"/>
    <property type="match status" value="1"/>
</dbReference>
<protein>
    <recommendedName>
        <fullName evidence="3 14">DNA ligase</fullName>
        <ecNumber evidence="2 14">6.5.1.2</ecNumber>
    </recommendedName>
    <alternativeName>
        <fullName evidence="14">Polydeoxyribonucleotide synthase [NAD(+)]</fullName>
    </alternativeName>
</protein>
<dbReference type="AlphaFoldDB" id="A0A932MMA7"/>
<dbReference type="SUPFAM" id="SSF47781">
    <property type="entry name" value="RuvA domain 2-like"/>
    <property type="match status" value="1"/>
</dbReference>
<dbReference type="HAMAP" id="MF_01588">
    <property type="entry name" value="DNA_ligase_A"/>
    <property type="match status" value="1"/>
</dbReference>
<dbReference type="SUPFAM" id="SSF50249">
    <property type="entry name" value="Nucleic acid-binding proteins"/>
    <property type="match status" value="1"/>
</dbReference>
<dbReference type="InterPro" id="IPR004150">
    <property type="entry name" value="NAD_DNA_ligase_OB"/>
</dbReference>
<dbReference type="Gene3D" id="2.40.50.140">
    <property type="entry name" value="Nucleic acid-binding proteins"/>
    <property type="match status" value="1"/>
</dbReference>
<comment type="catalytic activity">
    <reaction evidence="12 14 15">
        <text>NAD(+) + (deoxyribonucleotide)n-3'-hydroxyl + 5'-phospho-(deoxyribonucleotide)m = (deoxyribonucleotide)n+m + AMP + beta-nicotinamide D-nucleotide.</text>
        <dbReference type="EC" id="6.5.1.2"/>
    </reaction>
</comment>
<feature type="binding site" evidence="14">
    <location>
        <begin position="88"/>
        <end position="89"/>
    </location>
    <ligand>
        <name>NAD(+)</name>
        <dbReference type="ChEBI" id="CHEBI:57540"/>
    </ligand>
</feature>
<feature type="binding site" evidence="14">
    <location>
        <position position="426"/>
    </location>
    <ligand>
        <name>Zn(2+)</name>
        <dbReference type="ChEBI" id="CHEBI:29105"/>
    </ligand>
</feature>
<dbReference type="Pfam" id="PF00533">
    <property type="entry name" value="BRCT"/>
    <property type="match status" value="1"/>
</dbReference>
<dbReference type="Pfam" id="PF01653">
    <property type="entry name" value="DNA_ligase_aden"/>
    <property type="match status" value="1"/>
</dbReference>
<keyword evidence="10 14" id="KW-0520">NAD</keyword>
<feature type="binding site" evidence="14">
    <location>
        <position position="125"/>
    </location>
    <ligand>
        <name>NAD(+)</name>
        <dbReference type="ChEBI" id="CHEBI:57540"/>
    </ligand>
</feature>
<evidence type="ECO:0000256" key="13">
    <source>
        <dbReference type="ARBA" id="ARBA00060881"/>
    </source>
</evidence>
<keyword evidence="5 14" id="KW-0235">DNA replication</keyword>